<protein>
    <recommendedName>
        <fullName evidence="4">HEAT repeat domain-containing protein</fullName>
    </recommendedName>
</protein>
<dbReference type="Gene3D" id="1.25.10.10">
    <property type="entry name" value="Leucine-rich Repeat Variant"/>
    <property type="match status" value="1"/>
</dbReference>
<dbReference type="EMBL" id="POUW01000004">
    <property type="protein sequence ID" value="PNG05295.1"/>
    <property type="molecule type" value="Genomic_DNA"/>
</dbReference>
<comment type="caution">
    <text evidence="2">The sequence shown here is derived from an EMBL/GenBank/DDBJ whole genome shotgun (WGS) entry which is preliminary data.</text>
</comment>
<gene>
    <name evidence="2" type="ORF">CXL00_11240</name>
</gene>
<reference evidence="2 3" key="1">
    <citation type="submission" date="2018-01" db="EMBL/GenBank/DDBJ databases">
        <title>Denitrification phenotypes of diverse strains of Pseudomonas stutzeri.</title>
        <authorList>
            <person name="Milligan D.A."/>
            <person name="Bergaust L."/>
            <person name="Bakken L.R."/>
            <person name="Frostegard A."/>
        </authorList>
    </citation>
    <scope>NUCLEOTIDE SEQUENCE [LARGE SCALE GENOMIC DNA]</scope>
    <source>
        <strain evidence="2 3">28a3</strain>
    </source>
</reference>
<sequence length="372" mass="41701">MPSELYCPAWLCTAPRSAWLAIWPEDGMLQLALYCALGLGGLTVLVMLQVLLLGEFARRRAIRRQQFNEQWRPFFALCSLGDQLPEPVPTLPANRQLWFLLQWNRTQLQLRGTARERMNHALVALGMDRQARTLLRGRVRGKLIGLTCLRHLADPAHWEAVQALLLSRNAIVSLAAAQTLIAMDAPRAMQLILPAAVTRPDWALPRLASLCQQAGEQAVTLPLLIALTGSEDPGRERLVSLLVYGDPRHAAPWARARLEENVAPEQLQVALRCLQELADPRDRNRLVDTLQHDHADVRLAALWALHKQARSDDTALFLPLLGDPSWWVRQAAADSLATLPNATPELLQGLLERVDDRYGQDALRRAIAEVRR</sequence>
<keyword evidence="1" id="KW-0472">Membrane</keyword>
<evidence type="ECO:0000256" key="1">
    <source>
        <dbReference type="SAM" id="Phobius"/>
    </source>
</evidence>
<proteinExistence type="predicted"/>
<dbReference type="InterPro" id="IPR011989">
    <property type="entry name" value="ARM-like"/>
</dbReference>
<keyword evidence="1" id="KW-0812">Transmembrane</keyword>
<name>A0A2N8SS35_STUST</name>
<evidence type="ECO:0008006" key="4">
    <source>
        <dbReference type="Google" id="ProtNLM"/>
    </source>
</evidence>
<feature type="transmembrane region" description="Helical" evidence="1">
    <location>
        <begin position="31"/>
        <end position="54"/>
    </location>
</feature>
<dbReference type="AlphaFoldDB" id="A0A2N8SS35"/>
<dbReference type="InterPro" id="IPR016024">
    <property type="entry name" value="ARM-type_fold"/>
</dbReference>
<dbReference type="OrthoDB" id="6057939at2"/>
<keyword evidence="1" id="KW-1133">Transmembrane helix</keyword>
<dbReference type="RefSeq" id="WP_102846759.1">
    <property type="nucleotide sequence ID" value="NZ_JAMOIG010000013.1"/>
</dbReference>
<evidence type="ECO:0000313" key="3">
    <source>
        <dbReference type="Proteomes" id="UP000235897"/>
    </source>
</evidence>
<dbReference type="SUPFAM" id="SSF48371">
    <property type="entry name" value="ARM repeat"/>
    <property type="match status" value="1"/>
</dbReference>
<organism evidence="2 3">
    <name type="scientific">Stutzerimonas stutzeri</name>
    <name type="common">Pseudomonas stutzeri</name>
    <dbReference type="NCBI Taxonomy" id="316"/>
    <lineage>
        <taxon>Bacteria</taxon>
        <taxon>Pseudomonadati</taxon>
        <taxon>Pseudomonadota</taxon>
        <taxon>Gammaproteobacteria</taxon>
        <taxon>Pseudomonadales</taxon>
        <taxon>Pseudomonadaceae</taxon>
        <taxon>Stutzerimonas</taxon>
    </lineage>
</organism>
<dbReference type="Proteomes" id="UP000235897">
    <property type="component" value="Unassembled WGS sequence"/>
</dbReference>
<evidence type="ECO:0000313" key="2">
    <source>
        <dbReference type="EMBL" id="PNG05295.1"/>
    </source>
</evidence>
<accession>A0A2N8SS35</accession>
<dbReference type="Pfam" id="PF13646">
    <property type="entry name" value="HEAT_2"/>
    <property type="match status" value="1"/>
</dbReference>